<reference evidence="1 2" key="1">
    <citation type="submission" date="2020-10" db="EMBL/GenBank/DDBJ databases">
        <title>Eggerthella sp. nov., isolated from human feces.</title>
        <authorList>
            <person name="Yajun G."/>
        </authorList>
    </citation>
    <scope>NUCLEOTIDE SEQUENCE [LARGE SCALE GENOMIC DNA]</scope>
    <source>
        <strain evidence="1 2">HF-1101</strain>
    </source>
</reference>
<dbReference type="GO" id="GO:0043709">
    <property type="term" value="P:cell adhesion involved in single-species biofilm formation"/>
    <property type="evidence" value="ECO:0007669"/>
    <property type="project" value="TreeGrafter"/>
</dbReference>
<dbReference type="Gene3D" id="3.30.70.270">
    <property type="match status" value="1"/>
</dbReference>
<name>A0A6L7IUG9_9ACTN</name>
<dbReference type="RefSeq" id="WP_160941810.1">
    <property type="nucleotide sequence ID" value="NZ_CP063310.1"/>
</dbReference>
<dbReference type="SUPFAM" id="SSF55073">
    <property type="entry name" value="Nucleotide cyclase"/>
    <property type="match status" value="1"/>
</dbReference>
<dbReference type="GO" id="GO:1902201">
    <property type="term" value="P:negative regulation of bacterial-type flagellum-dependent cell motility"/>
    <property type="evidence" value="ECO:0007669"/>
    <property type="project" value="TreeGrafter"/>
</dbReference>
<evidence type="ECO:0000313" key="1">
    <source>
        <dbReference type="EMBL" id="QOS69575.1"/>
    </source>
</evidence>
<dbReference type="CDD" id="cd01949">
    <property type="entry name" value="GGDEF"/>
    <property type="match status" value="1"/>
</dbReference>
<dbReference type="InterPro" id="IPR043128">
    <property type="entry name" value="Rev_trsase/Diguanyl_cyclase"/>
</dbReference>
<dbReference type="Proteomes" id="UP000478463">
    <property type="component" value="Chromosome"/>
</dbReference>
<proteinExistence type="predicted"/>
<dbReference type="InterPro" id="IPR029787">
    <property type="entry name" value="Nucleotide_cyclase"/>
</dbReference>
<dbReference type="NCBIfam" id="TIGR00254">
    <property type="entry name" value="GGDEF"/>
    <property type="match status" value="1"/>
</dbReference>
<dbReference type="GO" id="GO:0052621">
    <property type="term" value="F:diguanylate cyclase activity"/>
    <property type="evidence" value="ECO:0007669"/>
    <property type="project" value="TreeGrafter"/>
</dbReference>
<sequence>MDAPNAERENVPLAQPQTISLDEVLYNYDVLGELVYISDVETYDMLYANEGTKQLIGGPYEGRKCYEAIMGNDAPCDFCTNRFLTHDSYYAWTRYNENLSGYYALKDRLIDWKGRTARLEIAFDMSEHRRQLLGLESELGLERLLVRCVREMRDIDGFAGDMSSVLRMIGETMGADRAYIFQVHRTPEGREKFSNSHEWCAPGVEPQIGALQNIDLGVVGEWVSPFLRRETMVVEDIEEVRERSESEYALLKPQGITSLVNAPLLASGELIGSIGVDNPSAVQIGRTREFFDSLAYFLSMELEGFRAKERLRALGFVDSLTGLANRNRYISDVALLDEGGARSGFGVAYVDLNGLKEINDGEGHAQGDRMLSVVAEVLSAVFEGSTVYRLGGDEFLAIVPDVDEAGFRDKTVRAQELFEERACSTALGSFYASEPCQVEYAVGRADRKMYEAKRAYYVEHPELDRDRTTR</sequence>
<dbReference type="InterPro" id="IPR000160">
    <property type="entry name" value="GGDEF_dom"/>
</dbReference>
<dbReference type="InterPro" id="IPR050469">
    <property type="entry name" value="Diguanylate_Cyclase"/>
</dbReference>
<accession>A0A6L7IUG9</accession>
<dbReference type="PROSITE" id="PS50887">
    <property type="entry name" value="GGDEF"/>
    <property type="match status" value="1"/>
</dbReference>
<dbReference type="Pfam" id="PF00990">
    <property type="entry name" value="GGDEF"/>
    <property type="match status" value="1"/>
</dbReference>
<dbReference type="AlphaFoldDB" id="A0A6L7IUG9"/>
<dbReference type="SMART" id="SM00267">
    <property type="entry name" value="GGDEF"/>
    <property type="match status" value="1"/>
</dbReference>
<organism evidence="1 2">
    <name type="scientific">Eggerthella guodeyinii</name>
    <dbReference type="NCBI Taxonomy" id="2690837"/>
    <lineage>
        <taxon>Bacteria</taxon>
        <taxon>Bacillati</taxon>
        <taxon>Actinomycetota</taxon>
        <taxon>Coriobacteriia</taxon>
        <taxon>Eggerthellales</taxon>
        <taxon>Eggerthellaceae</taxon>
        <taxon>Eggerthella</taxon>
    </lineage>
</organism>
<dbReference type="KEGG" id="egd:GS424_006970"/>
<protein>
    <submittedName>
        <fullName evidence="1">Sensor domain-containing diguanylate cyclase</fullName>
    </submittedName>
</protein>
<evidence type="ECO:0000313" key="2">
    <source>
        <dbReference type="Proteomes" id="UP000478463"/>
    </source>
</evidence>
<dbReference type="InterPro" id="IPR003018">
    <property type="entry name" value="GAF"/>
</dbReference>
<dbReference type="GO" id="GO:0005886">
    <property type="term" value="C:plasma membrane"/>
    <property type="evidence" value="ECO:0007669"/>
    <property type="project" value="TreeGrafter"/>
</dbReference>
<dbReference type="InterPro" id="IPR029016">
    <property type="entry name" value="GAF-like_dom_sf"/>
</dbReference>
<dbReference type="PANTHER" id="PTHR45138">
    <property type="entry name" value="REGULATORY COMPONENTS OF SENSORY TRANSDUCTION SYSTEM"/>
    <property type="match status" value="1"/>
</dbReference>
<dbReference type="Gene3D" id="3.30.450.40">
    <property type="match status" value="1"/>
</dbReference>
<gene>
    <name evidence="1" type="ORF">GS424_006970</name>
</gene>
<dbReference type="SMART" id="SM00065">
    <property type="entry name" value="GAF"/>
    <property type="match status" value="1"/>
</dbReference>
<dbReference type="EMBL" id="CP063310">
    <property type="protein sequence ID" value="QOS69575.1"/>
    <property type="molecule type" value="Genomic_DNA"/>
</dbReference>
<dbReference type="Pfam" id="PF01590">
    <property type="entry name" value="GAF"/>
    <property type="match status" value="1"/>
</dbReference>
<dbReference type="SUPFAM" id="SSF55781">
    <property type="entry name" value="GAF domain-like"/>
    <property type="match status" value="1"/>
</dbReference>
<dbReference type="PANTHER" id="PTHR45138:SF6">
    <property type="entry name" value="DIGUANYLATE CYCLASE DGCN"/>
    <property type="match status" value="1"/>
</dbReference>